<dbReference type="InterPro" id="IPR050698">
    <property type="entry name" value="MBL"/>
</dbReference>
<dbReference type="GO" id="GO:0004521">
    <property type="term" value="F:RNA endonuclease activity"/>
    <property type="evidence" value="ECO:0007669"/>
    <property type="project" value="TreeGrafter"/>
</dbReference>
<dbReference type="Pfam" id="PF12706">
    <property type="entry name" value="Lactamase_B_2"/>
    <property type="match status" value="1"/>
</dbReference>
<keyword evidence="3" id="KW-1185">Reference proteome</keyword>
<dbReference type="Proteomes" id="UP000014136">
    <property type="component" value="Unassembled WGS sequence"/>
</dbReference>
<dbReference type="InterPro" id="IPR001279">
    <property type="entry name" value="Metallo-B-lactamas"/>
</dbReference>
<dbReference type="Gene3D" id="3.60.15.10">
    <property type="entry name" value="Ribonuclease Z/Hydroxyacylglutathione hydrolase-like"/>
    <property type="match status" value="2"/>
</dbReference>
<comment type="caution">
    <text evidence="2">The sequence shown here is derived from an EMBL/GenBank/DDBJ whole genome shotgun (WGS) entry which is preliminary data.</text>
</comment>
<protein>
    <recommendedName>
        <fullName evidence="1">Metallo-beta-lactamase domain-containing protein</fullName>
    </recommendedName>
</protein>
<reference evidence="2 3" key="1">
    <citation type="submission" date="2013-03" db="EMBL/GenBank/DDBJ databases">
        <title>The Genome Sequence of Enterococcus saccharolyticus ATCC_43076 (Illumina only assembly).</title>
        <authorList>
            <consortium name="The Broad Institute Genomics Platform"/>
            <consortium name="The Broad Institute Genome Sequencing Center for Infectious Disease"/>
            <person name="Earl A."/>
            <person name="Russ C."/>
            <person name="Gilmore M."/>
            <person name="Surin D."/>
            <person name="Walker B."/>
            <person name="Young S."/>
            <person name="Zeng Q."/>
            <person name="Gargeya S."/>
            <person name="Fitzgerald M."/>
            <person name="Haas B."/>
            <person name="Abouelleil A."/>
            <person name="Allen A.W."/>
            <person name="Alvarado L."/>
            <person name="Arachchi H.M."/>
            <person name="Berlin A.M."/>
            <person name="Chapman S.B."/>
            <person name="Gainer-Dewar J."/>
            <person name="Goldberg J."/>
            <person name="Griggs A."/>
            <person name="Gujja S."/>
            <person name="Hansen M."/>
            <person name="Howarth C."/>
            <person name="Imamovic A."/>
            <person name="Ireland A."/>
            <person name="Larimer J."/>
            <person name="McCowan C."/>
            <person name="Murphy C."/>
            <person name="Pearson M."/>
            <person name="Poon T.W."/>
            <person name="Priest M."/>
            <person name="Roberts A."/>
            <person name="Saif S."/>
            <person name="Shea T."/>
            <person name="Sisk P."/>
            <person name="Sykes S."/>
            <person name="Wortman J."/>
            <person name="Nusbaum C."/>
            <person name="Birren B."/>
        </authorList>
    </citation>
    <scope>NUCLEOTIDE SEQUENCE [LARGE SCALE GENOMIC DNA]</scope>
    <source>
        <strain evidence="2 3">ATCC 43076</strain>
    </source>
</reference>
<dbReference type="HOGENOM" id="CLU_753666_0_0_9"/>
<evidence type="ECO:0000313" key="3">
    <source>
        <dbReference type="Proteomes" id="UP000014136"/>
    </source>
</evidence>
<dbReference type="SUPFAM" id="SSF56281">
    <property type="entry name" value="Metallo-hydrolase/oxidoreductase"/>
    <property type="match status" value="1"/>
</dbReference>
<dbReference type="InterPro" id="IPR036866">
    <property type="entry name" value="RibonucZ/Hydroxyglut_hydro"/>
</dbReference>
<dbReference type="PANTHER" id="PTHR11203:SF37">
    <property type="entry name" value="INTEGRATOR COMPLEX SUBUNIT 11"/>
    <property type="match status" value="1"/>
</dbReference>
<dbReference type="eggNOG" id="COG1236">
    <property type="taxonomic scope" value="Bacteria"/>
</dbReference>
<dbReference type="PATRIC" id="fig|1139996.3.peg.40"/>
<name>S0NTL5_9ENTE</name>
<organism evidence="2 3">
    <name type="scientific">Enterococcus saccharolyticus subsp. saccharolyticus ATCC 43076</name>
    <dbReference type="NCBI Taxonomy" id="1139996"/>
    <lineage>
        <taxon>Bacteria</taxon>
        <taxon>Bacillati</taxon>
        <taxon>Bacillota</taxon>
        <taxon>Bacilli</taxon>
        <taxon>Lactobacillales</taxon>
        <taxon>Enterococcaceae</taxon>
        <taxon>Enterococcus</taxon>
    </lineage>
</organism>
<accession>S0NTL5</accession>
<gene>
    <name evidence="2" type="ORF">OMQ_00050</name>
</gene>
<proteinExistence type="predicted"/>
<dbReference type="PANTHER" id="PTHR11203">
    <property type="entry name" value="CLEAVAGE AND POLYADENYLATION SPECIFICITY FACTOR FAMILY MEMBER"/>
    <property type="match status" value="1"/>
</dbReference>
<feature type="domain" description="Metallo-beta-lactamase" evidence="1">
    <location>
        <begin position="9"/>
        <end position="119"/>
    </location>
</feature>
<dbReference type="AlphaFoldDB" id="S0NTL5"/>
<sequence length="310" mass="35662">MNDETQRLPNLEKRHVEKLQAVFISHLHKDHVGALSFLAELGYQGPVLLSETTKDWLPFTDTLQFVSFQTTQQAVWQQVTPNLKFIWGNSGHVLGSVWYSVLFQEKQVFFSGDVSLTSPLYPVDAPPRLVYDVAFIDSGNAGQLINNLGSKEEIRQLIAEESTLSFKIESKFTSKCVEILLYLFQTTKTNLFVDEAIEQWLHFHWKHRDNLLKQTQMDLQNLLASDRLQRATKRENGVYFLTKEQFLATKMEDSLNRIPFKNHLDTSDIYYVSTYLGATKTIYFHNEACTADTTLAEIIALNQTGNWKDV</sequence>
<evidence type="ECO:0000313" key="2">
    <source>
        <dbReference type="EMBL" id="EOT30347.1"/>
    </source>
</evidence>
<dbReference type="STRING" id="41997.RV16_GL002364"/>
<dbReference type="EMBL" id="AHYT01000001">
    <property type="protein sequence ID" value="EOT30347.1"/>
    <property type="molecule type" value="Genomic_DNA"/>
</dbReference>
<evidence type="ECO:0000259" key="1">
    <source>
        <dbReference type="Pfam" id="PF12706"/>
    </source>
</evidence>